<dbReference type="Gene3D" id="1.10.10.10">
    <property type="entry name" value="Winged helix-like DNA-binding domain superfamily/Winged helix DNA-binding domain"/>
    <property type="match status" value="1"/>
</dbReference>
<accession>X1ET07</accession>
<proteinExistence type="inferred from homology"/>
<comment type="similarity">
    <text evidence="1">Belongs to the UPF0251 family.</text>
</comment>
<dbReference type="PANTHER" id="PTHR37478">
    <property type="match status" value="1"/>
</dbReference>
<organism evidence="2">
    <name type="scientific">marine sediment metagenome</name>
    <dbReference type="NCBI Taxonomy" id="412755"/>
    <lineage>
        <taxon>unclassified sequences</taxon>
        <taxon>metagenomes</taxon>
        <taxon>ecological metagenomes</taxon>
    </lineage>
</organism>
<feature type="non-terminal residue" evidence="2">
    <location>
        <position position="105"/>
    </location>
</feature>
<dbReference type="PANTHER" id="PTHR37478:SF2">
    <property type="entry name" value="UPF0251 PROTEIN TK0562"/>
    <property type="match status" value="1"/>
</dbReference>
<dbReference type="EMBL" id="BARU01006757">
    <property type="protein sequence ID" value="GAH36486.1"/>
    <property type="molecule type" value="Genomic_DNA"/>
</dbReference>
<dbReference type="InterPro" id="IPR036388">
    <property type="entry name" value="WH-like_DNA-bd_sf"/>
</dbReference>
<evidence type="ECO:0000313" key="2">
    <source>
        <dbReference type="EMBL" id="GAH36486.1"/>
    </source>
</evidence>
<dbReference type="SUPFAM" id="SSF88659">
    <property type="entry name" value="Sigma3 and sigma4 domains of RNA polymerase sigma factors"/>
    <property type="match status" value="1"/>
</dbReference>
<comment type="caution">
    <text evidence="2">The sequence shown here is derived from an EMBL/GenBank/DDBJ whole genome shotgun (WGS) entry which is preliminary data.</text>
</comment>
<protein>
    <submittedName>
        <fullName evidence="2">Uncharacterized protein</fullName>
    </submittedName>
</protein>
<evidence type="ECO:0000256" key="1">
    <source>
        <dbReference type="ARBA" id="ARBA00009350"/>
    </source>
</evidence>
<sequence>MAKGGDKNIMGRIPKWRRVAFIPEITYFKPVGVSLRALDKVRLSVEEAEAIRLKDLEGLEQEECAQRMSISRPTFHRVLESARSKLADALLNGKAIRIEGGNFEM</sequence>
<dbReference type="InterPro" id="IPR013324">
    <property type="entry name" value="RNA_pol_sigma_r3/r4-like"/>
</dbReference>
<dbReference type="Pfam" id="PF02001">
    <property type="entry name" value="DUF134"/>
    <property type="match status" value="1"/>
</dbReference>
<dbReference type="InterPro" id="IPR002852">
    <property type="entry name" value="UPF0251"/>
</dbReference>
<reference evidence="2" key="1">
    <citation type="journal article" date="2014" name="Front. Microbiol.">
        <title>High frequency of phylogenetically diverse reductive dehalogenase-homologous genes in deep subseafloor sedimentary metagenomes.</title>
        <authorList>
            <person name="Kawai M."/>
            <person name="Futagami T."/>
            <person name="Toyoda A."/>
            <person name="Takaki Y."/>
            <person name="Nishi S."/>
            <person name="Hori S."/>
            <person name="Arai W."/>
            <person name="Tsubouchi T."/>
            <person name="Morono Y."/>
            <person name="Uchiyama I."/>
            <person name="Ito T."/>
            <person name="Fujiyama A."/>
            <person name="Inagaki F."/>
            <person name="Takami H."/>
        </authorList>
    </citation>
    <scope>NUCLEOTIDE SEQUENCE</scope>
    <source>
        <strain evidence="2">Expedition CK06-06</strain>
    </source>
</reference>
<name>X1ET07_9ZZZZ</name>
<dbReference type="AlphaFoldDB" id="X1ET07"/>
<gene>
    <name evidence="2" type="ORF">S03H2_13312</name>
</gene>
<dbReference type="HAMAP" id="MF_00674">
    <property type="entry name" value="UPF0251"/>
    <property type="match status" value="1"/>
</dbReference>